<dbReference type="KEGG" id="sscu:CEP64_12855"/>
<gene>
    <name evidence="2" type="ORF">CEP64_12855</name>
</gene>
<dbReference type="EMBL" id="CP022046">
    <property type="protein sequence ID" value="ASE35436.1"/>
    <property type="molecule type" value="Genomic_DNA"/>
</dbReference>
<name>A0AAI8DL00_MAMSC</name>
<accession>A0AAI8DL00</accession>
<reference evidence="3" key="1">
    <citation type="submission" date="2017-06" db="EMBL/GenBank/DDBJ databases">
        <title>FDA dAtabase for Regulatory Grade micrObial Sequences (FDA-ARGOS): Supporting development and validation of Infectious Disease Dx tests.</title>
        <authorList>
            <person name="Goldberg B."/>
            <person name="Campos J."/>
            <person name="Tallon L."/>
            <person name="Sadzewicz L."/>
            <person name="Sengamalay N."/>
            <person name="Ott S."/>
            <person name="Godinez A."/>
            <person name="Nagaraj S."/>
            <person name="Vavikolanu K."/>
            <person name="Nadendla S."/>
            <person name="George J."/>
            <person name="Geyer C."/>
            <person name="Sichtig H."/>
        </authorList>
    </citation>
    <scope>NUCLEOTIDE SEQUENCE [LARGE SCALE GENOMIC DNA]</scope>
    <source>
        <strain evidence="3">FDAARGOS_285</strain>
    </source>
</reference>
<feature type="chain" id="PRO_5042613647" evidence="1">
    <location>
        <begin position="30"/>
        <end position="418"/>
    </location>
</feature>
<evidence type="ECO:0000313" key="2">
    <source>
        <dbReference type="EMBL" id="ASE35436.1"/>
    </source>
</evidence>
<sequence>MNISQKVLAMSLSVSLLGAGTSVSQIAQAHDVSHESVTKTDSKAVELRSNLDMLLSEHAYLATDTMRKGAEGSKDFDASVKSLNMNTKDLSKAIGDVYGQEAGKEFEKMWAEHIGYFVDYVNATNDNDENARQEALKNLDNYREHFSQFLASATDEKLEAKGLSEGLQMHVNQLVSAFDASVNGDYDKAYKYERESIHHMYMVSKGLSNAITQQFPEDYHHTSATTKAADLRSDLNYLMSEHAILAADAMQNGYDGSKNYKASVKALEMNTKDLSKAIEGAYGKEAGMEFDKMWTEHIGYFVDYVEASKNKDEDAKKEAKSNLDNYSKEFGAFLSKATDNQLKSDELAEGLGMHVNQLLASFDAYTKGDYKTSTMKVREAYAHMFMPAKGLSQAIVMQNKSKFEMNMPKEMPDTGAQK</sequence>
<evidence type="ECO:0000256" key="1">
    <source>
        <dbReference type="SAM" id="SignalP"/>
    </source>
</evidence>
<keyword evidence="1" id="KW-0732">Signal</keyword>
<organism evidence="2 3">
    <name type="scientific">Mammaliicoccus sciuri</name>
    <name type="common">Staphylococcus sciuri</name>
    <dbReference type="NCBI Taxonomy" id="1296"/>
    <lineage>
        <taxon>Bacteria</taxon>
        <taxon>Bacillati</taxon>
        <taxon>Bacillota</taxon>
        <taxon>Bacilli</taxon>
        <taxon>Bacillales</taxon>
        <taxon>Staphylococcaceae</taxon>
        <taxon>Mammaliicoccus</taxon>
    </lineage>
</organism>
<dbReference type="AlphaFoldDB" id="A0AAI8DL00"/>
<dbReference type="RefSeq" id="WP_078355403.1">
    <property type="nucleotide sequence ID" value="NZ_CP022046.2"/>
</dbReference>
<protein>
    <submittedName>
        <fullName evidence="2">Copper amine oxidase</fullName>
    </submittedName>
</protein>
<dbReference type="Proteomes" id="UP000197058">
    <property type="component" value="Chromosome"/>
</dbReference>
<proteinExistence type="predicted"/>
<evidence type="ECO:0000313" key="3">
    <source>
        <dbReference type="Proteomes" id="UP000197058"/>
    </source>
</evidence>
<feature type="signal peptide" evidence="1">
    <location>
        <begin position="1"/>
        <end position="29"/>
    </location>
</feature>